<evidence type="ECO:0000256" key="4">
    <source>
        <dbReference type="ARBA" id="ARBA00022605"/>
    </source>
</evidence>
<comment type="catalytic activity">
    <reaction evidence="7 8">
        <text>(2S,6S)-2,6-diaminopimelate = meso-2,6-diaminopimelate</text>
        <dbReference type="Rhea" id="RHEA:15393"/>
        <dbReference type="ChEBI" id="CHEBI:57609"/>
        <dbReference type="ChEBI" id="CHEBI:57791"/>
        <dbReference type="EC" id="5.1.1.7"/>
    </reaction>
</comment>
<dbReference type="EMBL" id="JYNY01000222">
    <property type="protein sequence ID" value="KJJ85071.1"/>
    <property type="molecule type" value="Genomic_DNA"/>
</dbReference>
<feature type="binding site" evidence="8">
    <location>
        <begin position="214"/>
        <end position="215"/>
    </location>
    <ligand>
        <name>substrate</name>
    </ligand>
</feature>
<dbReference type="InterPro" id="IPR018510">
    <property type="entry name" value="DAP_epimerase_AS"/>
</dbReference>
<evidence type="ECO:0000313" key="10">
    <source>
        <dbReference type="EMBL" id="KJJ85071.1"/>
    </source>
</evidence>
<gene>
    <name evidence="8" type="primary">dapF</name>
    <name evidence="10" type="ORF">OMAG_001035</name>
</gene>
<dbReference type="PANTHER" id="PTHR31689">
    <property type="entry name" value="DIAMINOPIMELATE EPIMERASE, CHLOROPLASTIC"/>
    <property type="match status" value="1"/>
</dbReference>
<evidence type="ECO:0000256" key="3">
    <source>
        <dbReference type="ARBA" id="ARBA00013080"/>
    </source>
</evidence>
<evidence type="ECO:0000256" key="5">
    <source>
        <dbReference type="ARBA" id="ARBA00023154"/>
    </source>
</evidence>
<dbReference type="PATRIC" id="fig|1609969.3.peg.1115"/>
<proteinExistence type="inferred from homology"/>
<evidence type="ECO:0000256" key="7">
    <source>
        <dbReference type="ARBA" id="ARBA00051712"/>
    </source>
</evidence>
<feature type="binding site" evidence="8">
    <location>
        <position position="17"/>
    </location>
    <ligand>
        <name>substrate</name>
    </ligand>
</feature>
<feature type="site" description="Could be important to modulate the pK values of the two catalytic cysteine residues" evidence="8">
    <location>
        <position position="153"/>
    </location>
</feature>
<keyword evidence="5 8" id="KW-0457">Lysine biosynthesis</keyword>
<feature type="site" description="Could be important to modulate the pK values of the two catalytic cysteine residues" evidence="8">
    <location>
        <position position="203"/>
    </location>
</feature>
<comment type="function">
    <text evidence="8">Catalyzes the stereoinversion of LL-2,6-diaminopimelate (L,L-DAP) to meso-diaminopimelate (meso-DAP), a precursor of L-lysine and an essential component of the bacterial peptidoglycan.</text>
</comment>
<keyword evidence="11" id="KW-1185">Reference proteome</keyword>
<dbReference type="InterPro" id="IPR001653">
    <property type="entry name" value="DAP_epimerase_DapF"/>
</dbReference>
<keyword evidence="4 8" id="KW-0028">Amino-acid biosynthesis</keyword>
<evidence type="ECO:0000256" key="6">
    <source>
        <dbReference type="ARBA" id="ARBA00023235"/>
    </source>
</evidence>
<comment type="caution">
    <text evidence="8">Lacks conserved residue(s) required for the propagation of feature annotation.</text>
</comment>
<dbReference type="GO" id="GO:0005829">
    <property type="term" value="C:cytosol"/>
    <property type="evidence" value="ECO:0007669"/>
    <property type="project" value="TreeGrafter"/>
</dbReference>
<comment type="caution">
    <text evidence="10">The sequence shown here is derived from an EMBL/GenBank/DDBJ whole genome shotgun (WGS) entry which is preliminary data.</text>
</comment>
<dbReference type="HAMAP" id="MF_00197">
    <property type="entry name" value="DAP_epimerase"/>
    <property type="match status" value="1"/>
</dbReference>
<dbReference type="AlphaFoldDB" id="A0A0F0CU54"/>
<feature type="active site" description="Proton acceptor" evidence="8">
    <location>
        <position position="213"/>
    </location>
</feature>
<evidence type="ECO:0000313" key="11">
    <source>
        <dbReference type="Proteomes" id="UP000033428"/>
    </source>
</evidence>
<evidence type="ECO:0000256" key="2">
    <source>
        <dbReference type="ARBA" id="ARBA00010219"/>
    </source>
</evidence>
<name>A0A0F0CU54_9BACT</name>
<evidence type="ECO:0000256" key="9">
    <source>
        <dbReference type="PROSITE-ProRule" id="PRU10125"/>
    </source>
</evidence>
<keyword evidence="6 8" id="KW-0413">Isomerase</keyword>
<comment type="subcellular location">
    <subcellularLocation>
        <location evidence="8">Cytoplasm</location>
    </subcellularLocation>
</comment>
<sequence length="274" mass="30180">MKKIDEIIFTKAVASGNDFIIIDNKARGTVFDSSYYSDLARSLCERHLSIGADGILAIEKSDRADYRMRIINPDGSEVNMCGNGARCAMLYAYKKGWGNNLTFETGAGILEGNITEFGVKIKMTEPRDFKKEIFLEVDGEKIKAHFIDTGVPHVVCMMDDIKKVDAVKLGRIIRGHNFFAPRGTNVNFVGDITKNGATVRTYERGVEDETLACGTGSVASAVILGLLGVLKSPVEITTKSGEKIKVYYKIISNEKVIDVYMEGKAQIIFEGRVV</sequence>
<dbReference type="GO" id="GO:0009089">
    <property type="term" value="P:lysine biosynthetic process via diaminopimelate"/>
    <property type="evidence" value="ECO:0007669"/>
    <property type="project" value="UniProtKB-UniRule"/>
</dbReference>
<organism evidence="10 11">
    <name type="scientific">Candidatus Omnitrophus magneticus</name>
    <dbReference type="NCBI Taxonomy" id="1609969"/>
    <lineage>
        <taxon>Bacteria</taxon>
        <taxon>Pseudomonadati</taxon>
        <taxon>Candidatus Omnitrophota</taxon>
        <taxon>Candidatus Omnitrophus</taxon>
    </lineage>
</organism>
<dbReference type="Gene3D" id="3.10.310.10">
    <property type="entry name" value="Diaminopimelate Epimerase, Chain A, domain 1"/>
    <property type="match status" value="2"/>
</dbReference>
<evidence type="ECO:0000256" key="8">
    <source>
        <dbReference type="HAMAP-Rule" id="MF_00197"/>
    </source>
</evidence>
<feature type="binding site" evidence="8">
    <location>
        <begin position="203"/>
        <end position="204"/>
    </location>
    <ligand>
        <name>substrate</name>
    </ligand>
</feature>
<reference evidence="10 11" key="1">
    <citation type="submission" date="2015-02" db="EMBL/GenBank/DDBJ databases">
        <title>Single-cell genomics of uncultivated deep-branching MTB reveals a conserved set of magnetosome genes.</title>
        <authorList>
            <person name="Kolinko S."/>
            <person name="Richter M."/>
            <person name="Glockner F.O."/>
            <person name="Brachmann A."/>
            <person name="Schuler D."/>
        </authorList>
    </citation>
    <scope>NUCLEOTIDE SEQUENCE [LARGE SCALE GENOMIC DNA]</scope>
    <source>
        <strain evidence="10">SKK-01</strain>
    </source>
</reference>
<dbReference type="NCBIfam" id="TIGR00652">
    <property type="entry name" value="DapF"/>
    <property type="match status" value="1"/>
</dbReference>
<feature type="active site" description="Proton donor" evidence="8">
    <location>
        <position position="81"/>
    </location>
</feature>
<keyword evidence="8" id="KW-0963">Cytoplasm</keyword>
<evidence type="ECO:0000256" key="1">
    <source>
        <dbReference type="ARBA" id="ARBA00005196"/>
    </source>
</evidence>
<comment type="pathway">
    <text evidence="1 8">Amino-acid biosynthesis; L-lysine biosynthesis via DAP pathway; DL-2,6-diaminopimelate from LL-2,6-diaminopimelate: step 1/1.</text>
</comment>
<accession>A0A0F0CU54</accession>
<feature type="binding site" evidence="8">
    <location>
        <position position="185"/>
    </location>
    <ligand>
        <name>substrate</name>
    </ligand>
</feature>
<feature type="binding site" evidence="8">
    <location>
        <begin position="82"/>
        <end position="83"/>
    </location>
    <ligand>
        <name>substrate</name>
    </ligand>
</feature>
<dbReference type="PROSITE" id="PS01326">
    <property type="entry name" value="DAP_EPIMERASE"/>
    <property type="match status" value="1"/>
</dbReference>
<dbReference type="Proteomes" id="UP000033428">
    <property type="component" value="Unassembled WGS sequence"/>
</dbReference>
<dbReference type="EC" id="5.1.1.7" evidence="3 8"/>
<feature type="binding site" evidence="8">
    <location>
        <position position="72"/>
    </location>
    <ligand>
        <name>substrate</name>
    </ligand>
</feature>
<feature type="active site" evidence="9">
    <location>
        <position position="81"/>
    </location>
</feature>
<dbReference type="PANTHER" id="PTHR31689:SF0">
    <property type="entry name" value="DIAMINOPIMELATE EPIMERASE"/>
    <property type="match status" value="1"/>
</dbReference>
<dbReference type="SUPFAM" id="SSF54506">
    <property type="entry name" value="Diaminopimelate epimerase-like"/>
    <property type="match status" value="2"/>
</dbReference>
<dbReference type="Pfam" id="PF01678">
    <property type="entry name" value="DAP_epimerase"/>
    <property type="match status" value="2"/>
</dbReference>
<dbReference type="UniPathway" id="UPA00034">
    <property type="reaction ID" value="UER00025"/>
</dbReference>
<comment type="similarity">
    <text evidence="2 8">Belongs to the diaminopimelate epimerase family.</text>
</comment>
<protein>
    <recommendedName>
        <fullName evidence="3 8">Diaminopimelate epimerase</fullName>
        <shortName evidence="8">DAP epimerase</shortName>
        <ecNumber evidence="3 8">5.1.1.7</ecNumber>
    </recommendedName>
    <alternativeName>
        <fullName evidence="8">PLP-independent amino acid racemase</fullName>
    </alternativeName>
</protein>
<dbReference type="GO" id="GO:0008837">
    <property type="term" value="F:diaminopimelate epimerase activity"/>
    <property type="evidence" value="ECO:0007669"/>
    <property type="project" value="UniProtKB-UniRule"/>
</dbReference>
<comment type="subunit">
    <text evidence="8">Homodimer.</text>
</comment>